<dbReference type="InterPro" id="IPR029058">
    <property type="entry name" value="AB_hydrolase_fold"/>
</dbReference>
<reference evidence="2 3" key="1">
    <citation type="journal article" date="2018" name="MBio">
        <title>Comparative Genomics Reveals the Core Gene Toolbox for the Fungus-Insect Symbiosis.</title>
        <authorList>
            <person name="Wang Y."/>
            <person name="Stata M."/>
            <person name="Wang W."/>
            <person name="Stajich J.E."/>
            <person name="White M.M."/>
            <person name="Moncalvo J.M."/>
        </authorList>
    </citation>
    <scope>NUCLEOTIDE SEQUENCE [LARGE SCALE GENOMIC DNA]</scope>
    <source>
        <strain evidence="2 3">AUS-77-4</strain>
    </source>
</reference>
<gene>
    <name evidence="2" type="ORF">BB559_002990</name>
</gene>
<dbReference type="EMBL" id="MBFT01000245">
    <property type="protein sequence ID" value="PVU94491.1"/>
    <property type="molecule type" value="Genomic_DNA"/>
</dbReference>
<feature type="region of interest" description="Disordered" evidence="1">
    <location>
        <begin position="124"/>
        <end position="151"/>
    </location>
</feature>
<evidence type="ECO:0000256" key="1">
    <source>
        <dbReference type="SAM" id="MobiDB-lite"/>
    </source>
</evidence>
<keyword evidence="3" id="KW-1185">Reference proteome</keyword>
<sequence>MSISAGQLSETTKGPLSIKEILRASKLTRLIPGSSISMQYSFKSSSFFPSKFLVPVPQFQPQMDLSVRNLPCVLFLHGTFPGGFDVSRWMAAGLAQSHNIWDPISRYSALNLFNVDYTESTSYGSKNNDNLENDQSKFESDQSKQTNHGYDNMSIYHRPPLGILNISRPGYLESSLTIEDTFMSEALAIIRLINGLSIRSVRIVAHGTSALLAMELASLLQFRDKVRSIVLIDPLLSSSSKLLDRIDTPLSHMPSFIKNWYYYGWAKQGMDSPQFRNFVSEVCGPLGTEEMFSDLGLSTLYKHLGVLFSRNENRKSGIKSDYIKLESFTKNESEVKQQWNLVKAPILCISTSSTIEEYKSNEFNNQSLVLEEERRAALLNTQSKTQKFERVIGGGRLLYPLGEVSNRVLEFLNQYGSIH</sequence>
<comment type="caution">
    <text evidence="2">The sequence shown here is derived from an EMBL/GenBank/DDBJ whole genome shotgun (WGS) entry which is preliminary data.</text>
</comment>
<dbReference type="SUPFAM" id="SSF53474">
    <property type="entry name" value="alpha/beta-Hydrolases"/>
    <property type="match status" value="1"/>
</dbReference>
<organism evidence="2 3">
    <name type="scientific">Furculomyces boomerangus</name>
    <dbReference type="NCBI Taxonomy" id="61424"/>
    <lineage>
        <taxon>Eukaryota</taxon>
        <taxon>Fungi</taxon>
        <taxon>Fungi incertae sedis</taxon>
        <taxon>Zoopagomycota</taxon>
        <taxon>Kickxellomycotina</taxon>
        <taxon>Harpellomycetes</taxon>
        <taxon>Harpellales</taxon>
        <taxon>Harpellaceae</taxon>
        <taxon>Furculomyces</taxon>
    </lineage>
</organism>
<dbReference type="Gene3D" id="3.40.50.1820">
    <property type="entry name" value="alpha/beta hydrolase"/>
    <property type="match status" value="1"/>
</dbReference>
<evidence type="ECO:0008006" key="4">
    <source>
        <dbReference type="Google" id="ProtNLM"/>
    </source>
</evidence>
<evidence type="ECO:0000313" key="2">
    <source>
        <dbReference type="EMBL" id="PVU94491.1"/>
    </source>
</evidence>
<name>A0A2T9YQB8_9FUNG</name>
<dbReference type="AlphaFoldDB" id="A0A2T9YQB8"/>
<dbReference type="OrthoDB" id="5541237at2759"/>
<evidence type="ECO:0000313" key="3">
    <source>
        <dbReference type="Proteomes" id="UP000245699"/>
    </source>
</evidence>
<protein>
    <recommendedName>
        <fullName evidence="4">AB hydrolase-1 domain-containing protein</fullName>
    </recommendedName>
</protein>
<proteinExistence type="predicted"/>
<dbReference type="Proteomes" id="UP000245699">
    <property type="component" value="Unassembled WGS sequence"/>
</dbReference>
<accession>A0A2T9YQB8</accession>